<dbReference type="GO" id="GO:0016020">
    <property type="term" value="C:membrane"/>
    <property type="evidence" value="ECO:0007669"/>
    <property type="project" value="UniProtKB-SubCell"/>
</dbReference>
<dbReference type="GO" id="GO:0022857">
    <property type="term" value="F:transmembrane transporter activity"/>
    <property type="evidence" value="ECO:0007669"/>
    <property type="project" value="InterPro"/>
</dbReference>
<evidence type="ECO:0000256" key="4">
    <source>
        <dbReference type="ARBA" id="ARBA00023136"/>
    </source>
</evidence>
<feature type="region of interest" description="Disordered" evidence="5">
    <location>
        <begin position="1"/>
        <end position="28"/>
    </location>
</feature>
<dbReference type="Gene3D" id="1.20.1250.20">
    <property type="entry name" value="MFS general substrate transporter like domains"/>
    <property type="match status" value="1"/>
</dbReference>
<evidence type="ECO:0000256" key="6">
    <source>
        <dbReference type="SAM" id="Phobius"/>
    </source>
</evidence>
<evidence type="ECO:0000256" key="2">
    <source>
        <dbReference type="ARBA" id="ARBA00022692"/>
    </source>
</evidence>
<dbReference type="PANTHER" id="PTHR23507">
    <property type="entry name" value="ZGC:174356"/>
    <property type="match status" value="1"/>
</dbReference>
<dbReference type="InterPro" id="IPR011701">
    <property type="entry name" value="MFS"/>
</dbReference>
<sequence>MTVSPNPRRNSAEEGEAFLPHTDPPDAPLRPAKKKPWLLLIGLVFALITFIDIGAYLADPPQTRIFEANLCLKYYLEQDPSVIEADGTIPEKLCKVDIVQQRLASIMGWAEMFMALPGLLLAIPYGTLADKIGRKWIFTASLVGIVLNFAWSLLICYFTSLPLELTWFSSAFTIIGGGPFVAIAIGLTMISDIAPAEKRTTLFLYLTACILLAEMVAPMMASWLMEYGDWLPLLLAFGFQVVGVFVSLFIPETLHMRDLPEPKDTDGQNIEMQQMGGMFSMRSQLHNFQGAIQFLRDDWTLALVVFTFLANRLGRQSISLLVRYASKRYGWEIKKAAYLLSFRAAANLGSVSVVLPLINFLLLKKLHFPAHRADMWIACGSITLTTIALFAMGIAAHPGLLIIGLLIYNMGSGYTAAMRSISIHVIGGQSSPNIGKLMSTIAMAESFGAMIGGPLLNELFQVGIGFGGMWLGLPFLGSSLVYFFMTFVTFSIDVKDQKTGYVEVRGDDEDLFYGEGGGSLQLR</sequence>
<dbReference type="AlphaFoldDB" id="R0K8I4"/>
<feature type="transmembrane region" description="Helical" evidence="6">
    <location>
        <begin position="137"/>
        <end position="160"/>
    </location>
</feature>
<protein>
    <recommendedName>
        <fullName evidence="7">Major facilitator superfamily (MFS) profile domain-containing protein</fullName>
    </recommendedName>
</protein>
<evidence type="ECO:0000256" key="3">
    <source>
        <dbReference type="ARBA" id="ARBA00022989"/>
    </source>
</evidence>
<organism evidence="8 9">
    <name type="scientific">Exserohilum turcicum (strain 28A)</name>
    <name type="common">Northern leaf blight fungus</name>
    <name type="synonym">Setosphaeria turcica</name>
    <dbReference type="NCBI Taxonomy" id="671987"/>
    <lineage>
        <taxon>Eukaryota</taxon>
        <taxon>Fungi</taxon>
        <taxon>Dikarya</taxon>
        <taxon>Ascomycota</taxon>
        <taxon>Pezizomycotina</taxon>
        <taxon>Dothideomycetes</taxon>
        <taxon>Pleosporomycetidae</taxon>
        <taxon>Pleosporales</taxon>
        <taxon>Pleosporineae</taxon>
        <taxon>Pleosporaceae</taxon>
        <taxon>Exserohilum</taxon>
    </lineage>
</organism>
<dbReference type="Pfam" id="PF07690">
    <property type="entry name" value="MFS_1"/>
    <property type="match status" value="1"/>
</dbReference>
<dbReference type="OrthoDB" id="194139at2759"/>
<name>R0K8I4_EXST2</name>
<dbReference type="RefSeq" id="XP_008027192.1">
    <property type="nucleotide sequence ID" value="XM_008029001.1"/>
</dbReference>
<feature type="transmembrane region" description="Helical" evidence="6">
    <location>
        <begin position="37"/>
        <end position="58"/>
    </location>
</feature>
<keyword evidence="3 6" id="KW-1133">Transmembrane helix</keyword>
<feature type="transmembrane region" description="Helical" evidence="6">
    <location>
        <begin position="400"/>
        <end position="417"/>
    </location>
</feature>
<comment type="subcellular location">
    <subcellularLocation>
        <location evidence="1">Membrane</location>
        <topology evidence="1">Multi-pass membrane protein</topology>
    </subcellularLocation>
</comment>
<feature type="transmembrane region" description="Helical" evidence="6">
    <location>
        <begin position="338"/>
        <end position="363"/>
    </location>
</feature>
<evidence type="ECO:0000256" key="1">
    <source>
        <dbReference type="ARBA" id="ARBA00004141"/>
    </source>
</evidence>
<dbReference type="Proteomes" id="UP000016935">
    <property type="component" value="Unassembled WGS sequence"/>
</dbReference>
<dbReference type="HOGENOM" id="CLU_013756_2_1_1"/>
<reference evidence="8 9" key="1">
    <citation type="journal article" date="2012" name="PLoS Pathog.">
        <title>Diverse lifestyles and strategies of plant pathogenesis encoded in the genomes of eighteen Dothideomycetes fungi.</title>
        <authorList>
            <person name="Ohm R.A."/>
            <person name="Feau N."/>
            <person name="Henrissat B."/>
            <person name="Schoch C.L."/>
            <person name="Horwitz B.A."/>
            <person name="Barry K.W."/>
            <person name="Condon B.J."/>
            <person name="Copeland A.C."/>
            <person name="Dhillon B."/>
            <person name="Glaser F."/>
            <person name="Hesse C.N."/>
            <person name="Kosti I."/>
            <person name="LaButti K."/>
            <person name="Lindquist E.A."/>
            <person name="Lucas S."/>
            <person name="Salamov A.A."/>
            <person name="Bradshaw R.E."/>
            <person name="Ciuffetti L."/>
            <person name="Hamelin R.C."/>
            <person name="Kema G.H.J."/>
            <person name="Lawrence C."/>
            <person name="Scott J.A."/>
            <person name="Spatafora J.W."/>
            <person name="Turgeon B.G."/>
            <person name="de Wit P.J.G.M."/>
            <person name="Zhong S."/>
            <person name="Goodwin S.B."/>
            <person name="Grigoriev I.V."/>
        </authorList>
    </citation>
    <scope>NUCLEOTIDE SEQUENCE [LARGE SCALE GENOMIC DNA]</scope>
    <source>
        <strain evidence="9">28A</strain>
    </source>
</reference>
<keyword evidence="9" id="KW-1185">Reference proteome</keyword>
<reference evidence="8 9" key="2">
    <citation type="journal article" date="2013" name="PLoS Genet.">
        <title>Comparative genome structure, secondary metabolite, and effector coding capacity across Cochliobolus pathogens.</title>
        <authorList>
            <person name="Condon B.J."/>
            <person name="Leng Y."/>
            <person name="Wu D."/>
            <person name="Bushley K.E."/>
            <person name="Ohm R.A."/>
            <person name="Otillar R."/>
            <person name="Martin J."/>
            <person name="Schackwitz W."/>
            <person name="Grimwood J."/>
            <person name="MohdZainudin N."/>
            <person name="Xue C."/>
            <person name="Wang R."/>
            <person name="Manning V.A."/>
            <person name="Dhillon B."/>
            <person name="Tu Z.J."/>
            <person name="Steffenson B.J."/>
            <person name="Salamov A."/>
            <person name="Sun H."/>
            <person name="Lowry S."/>
            <person name="LaButti K."/>
            <person name="Han J."/>
            <person name="Copeland A."/>
            <person name="Lindquist E."/>
            <person name="Barry K."/>
            <person name="Schmutz J."/>
            <person name="Baker S.E."/>
            <person name="Ciuffetti L.M."/>
            <person name="Grigoriev I.V."/>
            <person name="Zhong S."/>
            <person name="Turgeon B.G."/>
        </authorList>
    </citation>
    <scope>NUCLEOTIDE SEQUENCE [LARGE SCALE GENOMIC DNA]</scope>
    <source>
        <strain evidence="9">28A</strain>
    </source>
</reference>
<evidence type="ECO:0000313" key="8">
    <source>
        <dbReference type="EMBL" id="EOA84587.1"/>
    </source>
</evidence>
<accession>R0K8I4</accession>
<evidence type="ECO:0000256" key="5">
    <source>
        <dbReference type="SAM" id="MobiDB-lite"/>
    </source>
</evidence>
<keyword evidence="2 6" id="KW-0812">Transmembrane</keyword>
<dbReference type="PANTHER" id="PTHR23507:SF1">
    <property type="entry name" value="FI18259P1-RELATED"/>
    <property type="match status" value="1"/>
</dbReference>
<feature type="transmembrane region" description="Helical" evidence="6">
    <location>
        <begin position="166"/>
        <end position="190"/>
    </location>
</feature>
<feature type="transmembrane region" description="Helical" evidence="6">
    <location>
        <begin position="230"/>
        <end position="250"/>
    </location>
</feature>
<feature type="transmembrane region" description="Helical" evidence="6">
    <location>
        <begin position="375"/>
        <end position="394"/>
    </location>
</feature>
<proteinExistence type="predicted"/>
<dbReference type="PROSITE" id="PS50850">
    <property type="entry name" value="MFS"/>
    <property type="match status" value="1"/>
</dbReference>
<dbReference type="InterPro" id="IPR036259">
    <property type="entry name" value="MFS_trans_sf"/>
</dbReference>
<feature type="transmembrane region" description="Helical" evidence="6">
    <location>
        <begin position="106"/>
        <end position="125"/>
    </location>
</feature>
<feature type="transmembrane region" description="Helical" evidence="6">
    <location>
        <begin position="468"/>
        <end position="490"/>
    </location>
</feature>
<evidence type="ECO:0000313" key="9">
    <source>
        <dbReference type="Proteomes" id="UP000016935"/>
    </source>
</evidence>
<dbReference type="GeneID" id="19395695"/>
<gene>
    <name evidence="8" type="ORF">SETTUDRAFT_116709</name>
</gene>
<keyword evidence="4 6" id="KW-0472">Membrane</keyword>
<feature type="domain" description="Major facilitator superfamily (MFS) profile" evidence="7">
    <location>
        <begin position="38"/>
        <end position="497"/>
    </location>
</feature>
<dbReference type="eggNOG" id="ENOG502QWBF">
    <property type="taxonomic scope" value="Eukaryota"/>
</dbReference>
<evidence type="ECO:0000259" key="7">
    <source>
        <dbReference type="PROSITE" id="PS50850"/>
    </source>
</evidence>
<feature type="transmembrane region" description="Helical" evidence="6">
    <location>
        <begin position="202"/>
        <end position="224"/>
    </location>
</feature>
<dbReference type="InterPro" id="IPR020846">
    <property type="entry name" value="MFS_dom"/>
</dbReference>
<dbReference type="SUPFAM" id="SSF103473">
    <property type="entry name" value="MFS general substrate transporter"/>
    <property type="match status" value="1"/>
</dbReference>
<dbReference type="EMBL" id="KB908703">
    <property type="protein sequence ID" value="EOA84587.1"/>
    <property type="molecule type" value="Genomic_DNA"/>
</dbReference>